<feature type="transmembrane region" description="Helical" evidence="10">
    <location>
        <begin position="199"/>
        <end position="219"/>
    </location>
</feature>
<dbReference type="OrthoDB" id="6500128at2759"/>
<comment type="caution">
    <text evidence="12">The sequence shown here is derived from an EMBL/GenBank/DDBJ whole genome shotgun (WGS) entry which is preliminary data.</text>
</comment>
<evidence type="ECO:0000313" key="13">
    <source>
        <dbReference type="Proteomes" id="UP000285301"/>
    </source>
</evidence>
<keyword evidence="8 10" id="KW-1133">Transmembrane helix</keyword>
<accession>A0A443QK71</accession>
<comment type="subcellular location">
    <subcellularLocation>
        <location evidence="1">Endomembrane system</location>
        <topology evidence="1">Multi-pass membrane protein</topology>
    </subcellularLocation>
</comment>
<feature type="non-terminal residue" evidence="12">
    <location>
        <position position="1"/>
    </location>
</feature>
<feature type="transmembrane region" description="Helical" evidence="10">
    <location>
        <begin position="51"/>
        <end position="71"/>
    </location>
</feature>
<proteinExistence type="inferred from homology"/>
<protein>
    <submittedName>
        <fullName evidence="12">Multidrug resistance-associated protein 1-like protein</fullName>
    </submittedName>
</protein>
<evidence type="ECO:0000256" key="4">
    <source>
        <dbReference type="ARBA" id="ARBA00022692"/>
    </source>
</evidence>
<feature type="domain" description="ABC transmembrane type-1" evidence="11">
    <location>
        <begin position="440"/>
        <end position="594"/>
    </location>
</feature>
<comment type="similarity">
    <text evidence="2">Belongs to the ABC transporter superfamily. ABCC family. Conjugate transporter (TC 3.A.1.208) subfamily.</text>
</comment>
<evidence type="ECO:0000256" key="8">
    <source>
        <dbReference type="ARBA" id="ARBA00022989"/>
    </source>
</evidence>
<evidence type="ECO:0000256" key="1">
    <source>
        <dbReference type="ARBA" id="ARBA00004127"/>
    </source>
</evidence>
<dbReference type="InterPro" id="IPR011527">
    <property type="entry name" value="ABC1_TM_dom"/>
</dbReference>
<dbReference type="Gene3D" id="1.20.1560.10">
    <property type="entry name" value="ABC transporter type 1, transmembrane domain"/>
    <property type="match status" value="1"/>
</dbReference>
<evidence type="ECO:0000256" key="5">
    <source>
        <dbReference type="ARBA" id="ARBA00022737"/>
    </source>
</evidence>
<dbReference type="STRING" id="1965070.A0A443QK71"/>
<name>A0A443QK71_9ACAR</name>
<keyword evidence="3" id="KW-0813">Transport</keyword>
<dbReference type="AlphaFoldDB" id="A0A443QK71"/>
<dbReference type="InterPro" id="IPR050173">
    <property type="entry name" value="ABC_transporter_C-like"/>
</dbReference>
<feature type="transmembrane region" description="Helical" evidence="10">
    <location>
        <begin position="442"/>
        <end position="467"/>
    </location>
</feature>
<evidence type="ECO:0000259" key="11">
    <source>
        <dbReference type="PROSITE" id="PS50929"/>
    </source>
</evidence>
<dbReference type="GO" id="GO:0016020">
    <property type="term" value="C:membrane"/>
    <property type="evidence" value="ECO:0007669"/>
    <property type="project" value="InterPro"/>
</dbReference>
<evidence type="ECO:0000313" key="12">
    <source>
        <dbReference type="EMBL" id="RWS03379.1"/>
    </source>
</evidence>
<evidence type="ECO:0000256" key="9">
    <source>
        <dbReference type="ARBA" id="ARBA00023136"/>
    </source>
</evidence>
<evidence type="ECO:0000256" key="3">
    <source>
        <dbReference type="ARBA" id="ARBA00022448"/>
    </source>
</evidence>
<organism evidence="12 13">
    <name type="scientific">Dinothrombium tinctorium</name>
    <dbReference type="NCBI Taxonomy" id="1965070"/>
    <lineage>
        <taxon>Eukaryota</taxon>
        <taxon>Metazoa</taxon>
        <taxon>Ecdysozoa</taxon>
        <taxon>Arthropoda</taxon>
        <taxon>Chelicerata</taxon>
        <taxon>Arachnida</taxon>
        <taxon>Acari</taxon>
        <taxon>Acariformes</taxon>
        <taxon>Trombidiformes</taxon>
        <taxon>Prostigmata</taxon>
        <taxon>Anystina</taxon>
        <taxon>Parasitengona</taxon>
        <taxon>Trombidioidea</taxon>
        <taxon>Trombidiidae</taxon>
        <taxon>Dinothrombium</taxon>
    </lineage>
</organism>
<feature type="transmembrane region" description="Helical" evidence="10">
    <location>
        <begin position="91"/>
        <end position="110"/>
    </location>
</feature>
<keyword evidence="4 10" id="KW-0812">Transmembrane</keyword>
<dbReference type="GO" id="GO:0140359">
    <property type="term" value="F:ABC-type transporter activity"/>
    <property type="evidence" value="ECO:0007669"/>
    <property type="project" value="InterPro"/>
</dbReference>
<keyword evidence="13" id="KW-1185">Reference proteome</keyword>
<gene>
    <name evidence="12" type="ORF">B4U79_09971</name>
</gene>
<evidence type="ECO:0000256" key="6">
    <source>
        <dbReference type="ARBA" id="ARBA00022741"/>
    </source>
</evidence>
<dbReference type="SUPFAM" id="SSF90123">
    <property type="entry name" value="ABC transporter transmembrane region"/>
    <property type="match status" value="1"/>
</dbReference>
<evidence type="ECO:0000256" key="2">
    <source>
        <dbReference type="ARBA" id="ARBA00009726"/>
    </source>
</evidence>
<dbReference type="Proteomes" id="UP000285301">
    <property type="component" value="Unassembled WGS sequence"/>
</dbReference>
<keyword evidence="9 10" id="KW-0472">Membrane</keyword>
<evidence type="ECO:0000256" key="10">
    <source>
        <dbReference type="SAM" id="Phobius"/>
    </source>
</evidence>
<dbReference type="EMBL" id="NCKU01006560">
    <property type="protein sequence ID" value="RWS03379.1"/>
    <property type="molecule type" value="Genomic_DNA"/>
</dbReference>
<feature type="transmembrane region" description="Helical" evidence="10">
    <location>
        <begin position="541"/>
        <end position="559"/>
    </location>
</feature>
<feature type="transmembrane region" description="Helical" evidence="10">
    <location>
        <begin position="387"/>
        <end position="412"/>
    </location>
</feature>
<feature type="non-terminal residue" evidence="12">
    <location>
        <position position="611"/>
    </location>
</feature>
<evidence type="ECO:0000256" key="7">
    <source>
        <dbReference type="ARBA" id="ARBA00022840"/>
    </source>
</evidence>
<dbReference type="GO" id="GO:0005524">
    <property type="term" value="F:ATP binding"/>
    <property type="evidence" value="ECO:0007669"/>
    <property type="project" value="UniProtKB-KW"/>
</dbReference>
<dbReference type="PANTHER" id="PTHR24223">
    <property type="entry name" value="ATP-BINDING CASSETTE SUB-FAMILY C"/>
    <property type="match status" value="1"/>
</dbReference>
<dbReference type="InterPro" id="IPR036640">
    <property type="entry name" value="ABC1_TM_sf"/>
</dbReference>
<feature type="transmembrane region" description="Helical" evidence="10">
    <location>
        <begin position="122"/>
        <end position="144"/>
    </location>
</feature>
<feature type="transmembrane region" description="Helical" evidence="10">
    <location>
        <begin position="20"/>
        <end position="39"/>
    </location>
</feature>
<dbReference type="GO" id="GO:0012505">
    <property type="term" value="C:endomembrane system"/>
    <property type="evidence" value="ECO:0007669"/>
    <property type="project" value="UniProtKB-SubCell"/>
</dbReference>
<feature type="transmembrane region" description="Helical" evidence="10">
    <location>
        <begin position="231"/>
        <end position="251"/>
    </location>
</feature>
<keyword evidence="7" id="KW-0067">ATP-binding</keyword>
<dbReference type="PANTHER" id="PTHR24223:SF443">
    <property type="entry name" value="MULTIDRUG-RESISTANCE LIKE PROTEIN 1, ISOFORM I"/>
    <property type="match status" value="1"/>
</dbReference>
<keyword evidence="6" id="KW-0547">Nucleotide-binding</keyword>
<keyword evidence="5" id="KW-0677">Repeat</keyword>
<sequence length="611" mass="69493">DSNRIWNTTNPFFTSCFEDTVIKWIPCLFLWLFTPFEIYRIRHSDGKCIPWTIANIFKIMLLFLLVINSLLEMSFALIRYSHEQIVYPVEYYSPFIMLITFILVLVLVLYQRKKGIHSSGVLFIFWLLMSFAMIIKYRTIIMTGPDSDSMIWSNKFLFVIKTIYIPLVIAELVMCCFADTKSEYLTSGVNFKKICPADSASFLSFVTFWWVNELVILGVKRPLKQFDIWHLSLNSTPFLVSLASFATYVLISSSNILDPNKAFVSLTLFNIMRLPLARFPLTISQATMGEFAEILAQFLYENLEEEMSEEEAAALEAMRSSVEPILDRRWSSKSDSISSSVSLRQRKSSLVRSRSIEQSRKSISKGKLIEAEAQEAGSIKLSVYKQYIVAIGVCTFIISLFSFVGTSGFNIASSLWLSEWSNDATDPKKATDTRSRDIRLGVYGLLGLETPLFLIAVVPLGILYYIIQKFYVTTSRQLNRIEATTRSPVYSHFSETVTGTTSIRAYGAVKPFIEECHSRIDTNHSAYFAFISANRWLETRLEFLGLIIAFLAAIFAVIFRDTISPGLAGVSISYALTITDNLNLLVRSTSDVETNMVSVERCFEYSKTPLE</sequence>
<dbReference type="InterPro" id="IPR056227">
    <property type="entry name" value="TMD0_ABC"/>
</dbReference>
<reference evidence="12 13" key="1">
    <citation type="journal article" date="2018" name="Gigascience">
        <title>Genomes of trombidid mites reveal novel predicted allergens and laterally-transferred genes associated with secondary metabolism.</title>
        <authorList>
            <person name="Dong X."/>
            <person name="Chaisiri K."/>
            <person name="Xia D."/>
            <person name="Armstrong S.D."/>
            <person name="Fang Y."/>
            <person name="Donnelly M.J."/>
            <person name="Kadowaki T."/>
            <person name="McGarry J.W."/>
            <person name="Darby A.C."/>
            <person name="Makepeace B.L."/>
        </authorList>
    </citation>
    <scope>NUCLEOTIDE SEQUENCE [LARGE SCALE GENOMIC DNA]</scope>
    <source>
        <strain evidence="12">UoL-WK</strain>
    </source>
</reference>
<feature type="transmembrane region" description="Helical" evidence="10">
    <location>
        <begin position="156"/>
        <end position="178"/>
    </location>
</feature>
<dbReference type="PROSITE" id="PS50929">
    <property type="entry name" value="ABC_TM1F"/>
    <property type="match status" value="1"/>
</dbReference>
<dbReference type="Pfam" id="PF24357">
    <property type="entry name" value="TMD0_ABC"/>
    <property type="match status" value="1"/>
</dbReference>
<dbReference type="Pfam" id="PF00664">
    <property type="entry name" value="ABC_membrane"/>
    <property type="match status" value="1"/>
</dbReference>